<dbReference type="AlphaFoldDB" id="A0A0G4IA85"/>
<feature type="compositionally biased region" description="Basic and acidic residues" evidence="1">
    <location>
        <begin position="1"/>
        <end position="18"/>
    </location>
</feature>
<feature type="region of interest" description="Disordered" evidence="1">
    <location>
        <begin position="85"/>
        <end position="161"/>
    </location>
</feature>
<reference evidence="2" key="1">
    <citation type="submission" date="2014-11" db="EMBL/GenBank/DDBJ databases">
        <authorList>
            <person name="Otto D Thomas"/>
            <person name="Naeem Raeece"/>
        </authorList>
    </citation>
    <scope>NUCLEOTIDE SEQUENCE</scope>
</reference>
<accession>A0A0G4IA85</accession>
<feature type="region of interest" description="Disordered" evidence="1">
    <location>
        <begin position="1"/>
        <end position="22"/>
    </location>
</feature>
<proteinExistence type="predicted"/>
<protein>
    <submittedName>
        <fullName evidence="2">Uncharacterized protein</fullName>
    </submittedName>
</protein>
<feature type="compositionally biased region" description="Basic and acidic residues" evidence="1">
    <location>
        <begin position="95"/>
        <end position="148"/>
    </location>
</feature>
<dbReference type="VEuPathDB" id="CryptoDB:Cvel_12393"/>
<organism evidence="2">
    <name type="scientific">Chromera velia CCMP2878</name>
    <dbReference type="NCBI Taxonomy" id="1169474"/>
    <lineage>
        <taxon>Eukaryota</taxon>
        <taxon>Sar</taxon>
        <taxon>Alveolata</taxon>
        <taxon>Colpodellida</taxon>
        <taxon>Chromeraceae</taxon>
        <taxon>Chromera</taxon>
    </lineage>
</organism>
<sequence length="180" mass="20224">MKGQTREQLERLKSDEKYQQAAVQDQNLHDVLHRALKELHERGFIIAANPRSPRSSSLIAEADGQQSPSALRYLHENFAEILKGILPGPLGRLGSPEKDGRGVDKKEEVDREDAEKEDRGAEQGAPEREPTRAEEPSNKKVEKEKEPMELQFPLVPDDSDCADRHLIRSVSPTRSLSGKE</sequence>
<evidence type="ECO:0000313" key="2">
    <source>
        <dbReference type="EMBL" id="CEM53947.1"/>
    </source>
</evidence>
<dbReference type="EMBL" id="CDMZ01005742">
    <property type="protein sequence ID" value="CEM53947.1"/>
    <property type="molecule type" value="Genomic_DNA"/>
</dbReference>
<evidence type="ECO:0000256" key="1">
    <source>
        <dbReference type="SAM" id="MobiDB-lite"/>
    </source>
</evidence>
<name>A0A0G4IA85_9ALVE</name>
<gene>
    <name evidence="2" type="ORF">Cvel_12393</name>
</gene>